<dbReference type="PANTHER" id="PTHR38008:SF2">
    <property type="entry name" value="HEMOLYSIN"/>
    <property type="match status" value="1"/>
</dbReference>
<reference evidence="1" key="1">
    <citation type="journal article" date="2013" name="Genome Announc.">
        <title>Draft Genome Sequence of Agarivorans albus Strain MKT 106T, an Agarolytic Marine Bacterium.</title>
        <authorList>
            <person name="Yasuike M."/>
            <person name="Nakamura Y."/>
            <person name="Kai W."/>
            <person name="Fujiwara A."/>
            <person name="Fukui Y."/>
            <person name="Satomi M."/>
            <person name="Sano M."/>
        </authorList>
    </citation>
    <scope>NUCLEOTIDE SEQUENCE [LARGE SCALE GENOMIC DNA]</scope>
</reference>
<dbReference type="PROSITE" id="PS51257">
    <property type="entry name" value="PROKAR_LIPOPROTEIN"/>
    <property type="match status" value="1"/>
</dbReference>
<keyword evidence="2" id="KW-1185">Reference proteome</keyword>
<protein>
    <recommendedName>
        <fullName evidence="3">Hemolysin</fullName>
    </recommendedName>
</protein>
<dbReference type="EMBL" id="BARX01000003">
    <property type="protein sequence ID" value="GAD00607.1"/>
    <property type="molecule type" value="Genomic_DNA"/>
</dbReference>
<evidence type="ECO:0008006" key="3">
    <source>
        <dbReference type="Google" id="ProtNLM"/>
    </source>
</evidence>
<dbReference type="RefSeq" id="WP_016400375.1">
    <property type="nucleotide sequence ID" value="NZ_BARX01000003.1"/>
</dbReference>
<organism evidence="1 2">
    <name type="scientific">Agarivorans albus MKT 106</name>
    <dbReference type="NCBI Taxonomy" id="1331007"/>
    <lineage>
        <taxon>Bacteria</taxon>
        <taxon>Pseudomonadati</taxon>
        <taxon>Pseudomonadota</taxon>
        <taxon>Gammaproteobacteria</taxon>
        <taxon>Alteromonadales</taxon>
        <taxon>Alteromonadaceae</taxon>
        <taxon>Agarivorans</taxon>
    </lineage>
</organism>
<dbReference type="Proteomes" id="UP000014461">
    <property type="component" value="Unassembled WGS sequence"/>
</dbReference>
<proteinExistence type="predicted"/>
<dbReference type="STRING" id="1331007.AALB_0687"/>
<dbReference type="OrthoDB" id="148878at2"/>
<dbReference type="AlphaFoldDB" id="R9PGY8"/>
<name>R9PGY8_AGAAL</name>
<dbReference type="InterPro" id="IPR005590">
    <property type="entry name" value="DUF333"/>
</dbReference>
<gene>
    <name evidence="1" type="ORF">AALB_0687</name>
</gene>
<evidence type="ECO:0000313" key="1">
    <source>
        <dbReference type="EMBL" id="GAD00607.1"/>
    </source>
</evidence>
<sequence>MKVVVVGLLVTWLVACGSEQEDSASVSMANPASVYCVEQGGDPQIKKTAEGEVGYCHFTDGRVVEQWDFYRASLE</sequence>
<evidence type="ECO:0000313" key="2">
    <source>
        <dbReference type="Proteomes" id="UP000014461"/>
    </source>
</evidence>
<accession>R9PGY8</accession>
<dbReference type="Pfam" id="PF03891">
    <property type="entry name" value="DUF333"/>
    <property type="match status" value="1"/>
</dbReference>
<dbReference type="PANTHER" id="PTHR38008">
    <property type="entry name" value="HEMOLYSIN-RELATED"/>
    <property type="match status" value="1"/>
</dbReference>
<comment type="caution">
    <text evidence="1">The sequence shown here is derived from an EMBL/GenBank/DDBJ whole genome shotgun (WGS) entry which is preliminary data.</text>
</comment>